<feature type="region of interest" description="Disordered" evidence="2">
    <location>
        <begin position="487"/>
        <end position="507"/>
    </location>
</feature>
<evidence type="ECO:0000313" key="4">
    <source>
        <dbReference type="EMBL" id="NIH54902.1"/>
    </source>
</evidence>
<gene>
    <name evidence="4" type="ORF">FHX76_002798</name>
</gene>
<dbReference type="AlphaFoldDB" id="A0A7X5R3X9"/>
<reference evidence="4 5" key="1">
    <citation type="submission" date="2020-02" db="EMBL/GenBank/DDBJ databases">
        <title>Sequencing the genomes of 1000 actinobacteria strains.</title>
        <authorList>
            <person name="Klenk H.-P."/>
        </authorList>
    </citation>
    <scope>NUCLEOTIDE SEQUENCE [LARGE SCALE GENOMIC DNA]</scope>
    <source>
        <strain evidence="4 5">DSM 27960</strain>
    </source>
</reference>
<accession>A0A7X5R3X9</accession>
<evidence type="ECO:0000313" key="5">
    <source>
        <dbReference type="Proteomes" id="UP000541033"/>
    </source>
</evidence>
<dbReference type="InterPro" id="IPR044151">
    <property type="entry name" value="ALDH_KGSADH"/>
</dbReference>
<dbReference type="PANTHER" id="PTHR43353">
    <property type="entry name" value="SUCCINATE-SEMIALDEHYDE DEHYDROGENASE, MITOCHONDRIAL"/>
    <property type="match status" value="1"/>
</dbReference>
<dbReference type="InterPro" id="IPR016163">
    <property type="entry name" value="Ald_DH_C"/>
</dbReference>
<keyword evidence="5" id="KW-1185">Reference proteome</keyword>
<dbReference type="PANTHER" id="PTHR43353:SF3">
    <property type="entry name" value="ALDEHYDE DEHYDROGENASE-RELATED"/>
    <property type="match status" value="1"/>
</dbReference>
<organism evidence="4 5">
    <name type="scientific">Lysinibacter cavernae</name>
    <dbReference type="NCBI Taxonomy" id="1640652"/>
    <lineage>
        <taxon>Bacteria</taxon>
        <taxon>Bacillati</taxon>
        <taxon>Actinomycetota</taxon>
        <taxon>Actinomycetes</taxon>
        <taxon>Micrococcales</taxon>
        <taxon>Microbacteriaceae</taxon>
        <taxon>Lysinibacter</taxon>
    </lineage>
</organism>
<dbReference type="EMBL" id="JAAMOX010000002">
    <property type="protein sequence ID" value="NIH54902.1"/>
    <property type="molecule type" value="Genomic_DNA"/>
</dbReference>
<dbReference type="Proteomes" id="UP000541033">
    <property type="component" value="Unassembled WGS sequence"/>
</dbReference>
<dbReference type="InterPro" id="IPR016161">
    <property type="entry name" value="Ald_DH/histidinol_DH"/>
</dbReference>
<dbReference type="InterPro" id="IPR050740">
    <property type="entry name" value="Aldehyde_DH_Superfamily"/>
</dbReference>
<comment type="caution">
    <text evidence="4">The sequence shown here is derived from an EMBL/GenBank/DDBJ whole genome shotgun (WGS) entry which is preliminary data.</text>
</comment>
<evidence type="ECO:0000256" key="1">
    <source>
        <dbReference type="ARBA" id="ARBA00023002"/>
    </source>
</evidence>
<dbReference type="InterPro" id="IPR015590">
    <property type="entry name" value="Aldehyde_DH_dom"/>
</dbReference>
<feature type="compositionally biased region" description="Polar residues" evidence="2">
    <location>
        <begin position="498"/>
        <end position="507"/>
    </location>
</feature>
<dbReference type="InterPro" id="IPR016162">
    <property type="entry name" value="Ald_DH_N"/>
</dbReference>
<evidence type="ECO:0000259" key="3">
    <source>
        <dbReference type="Pfam" id="PF00171"/>
    </source>
</evidence>
<proteinExistence type="predicted"/>
<sequence length="507" mass="52170">MTNAEPLAPELETIVANAAAASDAYAAVNPVERAKALVAVADALDASREELVSIAASETGLTEARLNGELTRTAVQLRLFADVAVDGGYLDVRIDEADTAFALGVRPDLRRYHIPVGPVLNFSASNFPFAFSVAGGDSAAALAAGCPVIVKAHSGHPQLSIRTAEVVAEALAGAGMPDGVFQLIAGQAAGIAVLKDARIKAGSFTGSIYAGRLLADIAASRPAPIRFYGELGSVNPVFVTKAAIDEQAAELAAGYVTSVAGSAGQLCTKPGFVFVPEAHGLDEAIASAAAPVGEHRLLNQKIAKSYVERRDAIIGTAGVRVVAEGGIRIDDEGHGWATPTIVAVSLDNLRAGRETLMDEVFGPMSVLVEYPAGADLAAAVPELFEGNLTATLHLGTVESAGEGADVEALRDLIRVLTQHAGRVLFGGWPTGVAVTPAMQHGGPWPATSNDSSTSVGTAAISRFLRPVAYQSAPDALLPEPLRTSNPWNVPQAIAPAGESTQWGSSAK</sequence>
<feature type="domain" description="Aldehyde dehydrogenase" evidence="3">
    <location>
        <begin position="10"/>
        <end position="371"/>
    </location>
</feature>
<protein>
    <submittedName>
        <fullName evidence="4">NADP-dependent aldehyde dehydrogenase</fullName>
        <ecNumber evidence="4">1.2.1.4</ecNumber>
    </submittedName>
</protein>
<dbReference type="Pfam" id="PF00171">
    <property type="entry name" value="Aldedh"/>
    <property type="match status" value="1"/>
</dbReference>
<dbReference type="Gene3D" id="3.40.605.10">
    <property type="entry name" value="Aldehyde Dehydrogenase, Chain A, domain 1"/>
    <property type="match status" value="1"/>
</dbReference>
<dbReference type="Gene3D" id="3.40.309.10">
    <property type="entry name" value="Aldehyde Dehydrogenase, Chain A, domain 2"/>
    <property type="match status" value="1"/>
</dbReference>
<dbReference type="CDD" id="cd07129">
    <property type="entry name" value="ALDH_KGSADH"/>
    <property type="match status" value="1"/>
</dbReference>
<dbReference type="RefSeq" id="WP_167151527.1">
    <property type="nucleotide sequence ID" value="NZ_JAAMOX010000002.1"/>
</dbReference>
<dbReference type="SUPFAM" id="SSF53720">
    <property type="entry name" value="ALDH-like"/>
    <property type="match status" value="1"/>
</dbReference>
<dbReference type="EC" id="1.2.1.4" evidence="4"/>
<dbReference type="GO" id="GO:0033721">
    <property type="term" value="F:aldehyde dehydrogenase (NADP+) activity"/>
    <property type="evidence" value="ECO:0007669"/>
    <property type="project" value="UniProtKB-EC"/>
</dbReference>
<name>A0A7X5R3X9_9MICO</name>
<evidence type="ECO:0000256" key="2">
    <source>
        <dbReference type="SAM" id="MobiDB-lite"/>
    </source>
</evidence>
<keyword evidence="1 4" id="KW-0560">Oxidoreductase</keyword>